<comment type="function">
    <text evidence="32">Phospholipase that may play a role in phospholipids remodeling. May selectively cleave myristate (C14)-containing phosphatidylcholines through its predominant phospholipase 1 activity, cleaving preferentially acyl groups in sn1 position. In parallel, may have a minor phospholipase 2 activity acting on acyl groups in position sn2. In addition to (C14)-containing phosphatidylcholines, may also act on other medium-chain-containing and oxidatively truncated phospholipids.</text>
</comment>
<evidence type="ECO:0000256" key="18">
    <source>
        <dbReference type="ARBA" id="ARBA00048471"/>
    </source>
</evidence>
<evidence type="ECO:0000256" key="7">
    <source>
        <dbReference type="ARBA" id="ARBA00022801"/>
    </source>
</evidence>
<dbReference type="AlphaFoldDB" id="A0A8X8BUP2"/>
<dbReference type="GO" id="GO:0047372">
    <property type="term" value="F:monoacylglycerol lipase activity"/>
    <property type="evidence" value="ECO:0007669"/>
    <property type="project" value="TreeGrafter"/>
</dbReference>
<evidence type="ECO:0000256" key="19">
    <source>
        <dbReference type="ARBA" id="ARBA00050145"/>
    </source>
</evidence>
<comment type="catalytic activity">
    <reaction evidence="24">
        <text>1-tetradecanoyl-2-(5Z,8Z,11Z,14Z-eicosatetraenoyl)-sn-glycero-3-phosphocholine + H2O = 2-(5Z,8Z,11Z,14Z)-eicosatetraenoyl-sn-glycero-3-phosphocholine + tetradecanoate + H(+)</text>
        <dbReference type="Rhea" id="RHEA:54396"/>
        <dbReference type="ChEBI" id="CHEBI:15377"/>
        <dbReference type="ChEBI" id="CHEBI:15378"/>
        <dbReference type="ChEBI" id="CHEBI:30807"/>
        <dbReference type="ChEBI" id="CHEBI:76079"/>
        <dbReference type="ChEBI" id="CHEBI:86102"/>
    </reaction>
    <physiologicalReaction direction="left-to-right" evidence="24">
        <dbReference type="Rhea" id="RHEA:54397"/>
    </physiologicalReaction>
</comment>
<dbReference type="PIRSF" id="PIRSF005211">
    <property type="entry name" value="Ab_hydro_YheT"/>
    <property type="match status" value="1"/>
</dbReference>
<evidence type="ECO:0000256" key="15">
    <source>
        <dbReference type="ARBA" id="ARBA00036688"/>
    </source>
</evidence>
<dbReference type="FunFam" id="3.40.50.1820:FF:000079">
    <property type="entry name" value="Abhydrolase domain-containing 3"/>
    <property type="match status" value="1"/>
</dbReference>
<evidence type="ECO:0000256" key="4">
    <source>
        <dbReference type="ARBA" id="ARBA00013278"/>
    </source>
</evidence>
<evidence type="ECO:0000256" key="11">
    <source>
        <dbReference type="ARBA" id="ARBA00023136"/>
    </source>
</evidence>
<comment type="catalytic activity">
    <reaction evidence="26">
        <text>1-octadecanoyl-2-acetyl-sn-glycero-3-phosphocholine + H2O = 1-octadecanoyl-sn-glycero-3-phosphocholine + acetate + H(+)</text>
        <dbReference type="Rhea" id="RHEA:54408"/>
        <dbReference type="ChEBI" id="CHEBI:15377"/>
        <dbReference type="ChEBI" id="CHEBI:15378"/>
        <dbReference type="ChEBI" id="CHEBI:30089"/>
        <dbReference type="ChEBI" id="CHEBI:73858"/>
        <dbReference type="ChEBI" id="CHEBI:75220"/>
    </reaction>
    <physiologicalReaction direction="left-to-right" evidence="26">
        <dbReference type="Rhea" id="RHEA:54409"/>
    </physiologicalReaction>
</comment>
<dbReference type="EC" id="3.1.1.4" evidence="4"/>
<keyword evidence="9" id="KW-1133">Transmembrane helix</keyword>
<dbReference type="SUPFAM" id="SSF53474">
    <property type="entry name" value="alpha/beta-Hydrolases"/>
    <property type="match status" value="1"/>
</dbReference>
<comment type="catalytic activity">
    <reaction evidence="30">
        <text>1-hexadecanoyl-2-nonadioyl-sn-glycero-3-phosphocholine + H2O = nonanedioate + 1-hexadecanoyl-sn-glycero-3-phosphocholine + H(+)</text>
        <dbReference type="Rhea" id="RHEA:41388"/>
        <dbReference type="ChEBI" id="CHEBI:15377"/>
        <dbReference type="ChEBI" id="CHEBI:15378"/>
        <dbReference type="ChEBI" id="CHEBI:72998"/>
        <dbReference type="ChEBI" id="CHEBI:78207"/>
        <dbReference type="ChEBI" id="CHEBI:78208"/>
    </reaction>
    <physiologicalReaction direction="left-to-right" evidence="30">
        <dbReference type="Rhea" id="RHEA:41389"/>
    </physiologicalReaction>
</comment>
<comment type="catalytic activity">
    <reaction evidence="21">
        <text>1-tetradecanoyl-2-(4Z,7Z,10Z,13Z,16Z,19Z-docosahexaenoyl)-sn-glycero-3-phosphocholine + H2O = 2-(4Z,7Z,10Z,13Z,16Z,19Z-docosahexaenoyl)-sn-glycero-3-phosphocholine + tetradecanoate + H(+)</text>
        <dbReference type="Rhea" id="RHEA:54400"/>
        <dbReference type="ChEBI" id="CHEBI:15377"/>
        <dbReference type="ChEBI" id="CHEBI:15378"/>
        <dbReference type="ChEBI" id="CHEBI:30807"/>
        <dbReference type="ChEBI" id="CHEBI:76085"/>
        <dbReference type="ChEBI" id="CHEBI:86162"/>
    </reaction>
    <physiologicalReaction direction="left-to-right" evidence="21">
        <dbReference type="Rhea" id="RHEA:54401"/>
    </physiologicalReaction>
</comment>
<comment type="catalytic activity">
    <reaction evidence="16">
        <text>1-hexadecanoyl-2-(5-oxopentanoyl)-sn-glycero-3-phosphocholine + H2O = 5-oxopentanoate + 1-hexadecanoyl-sn-glycero-3-phosphocholine + H(+)</text>
        <dbReference type="Rhea" id="RHEA:40483"/>
        <dbReference type="ChEBI" id="CHEBI:15377"/>
        <dbReference type="ChEBI" id="CHEBI:15378"/>
        <dbReference type="ChEBI" id="CHEBI:16120"/>
        <dbReference type="ChEBI" id="CHEBI:72998"/>
        <dbReference type="ChEBI" id="CHEBI:77890"/>
    </reaction>
    <physiologicalReaction direction="left-to-right" evidence="16">
        <dbReference type="Rhea" id="RHEA:40484"/>
    </physiologicalReaction>
</comment>
<evidence type="ECO:0000256" key="12">
    <source>
        <dbReference type="ARBA" id="ARBA00023264"/>
    </source>
</evidence>
<keyword evidence="7" id="KW-0378">Hydrolase</keyword>
<evidence type="ECO:0000256" key="8">
    <source>
        <dbReference type="ARBA" id="ARBA00022968"/>
    </source>
</evidence>
<dbReference type="GO" id="GO:0008970">
    <property type="term" value="F:phospholipase A1 activity"/>
    <property type="evidence" value="ECO:0007669"/>
    <property type="project" value="UniProtKB-EC"/>
</dbReference>
<evidence type="ECO:0000256" key="24">
    <source>
        <dbReference type="ARBA" id="ARBA00051164"/>
    </source>
</evidence>
<comment type="catalytic activity">
    <reaction evidence="14">
        <text>1-O-hexadecyl-2-acetyl-sn-glycero-3-phosphocholine + H2O = 1-O-hexadecyl-sn-glycero-3-phosphocholine + acetate + H(+)</text>
        <dbReference type="Rhea" id="RHEA:40479"/>
        <dbReference type="ChEBI" id="CHEBI:15377"/>
        <dbReference type="ChEBI" id="CHEBI:15378"/>
        <dbReference type="ChEBI" id="CHEBI:30089"/>
        <dbReference type="ChEBI" id="CHEBI:44811"/>
        <dbReference type="ChEBI" id="CHEBI:64496"/>
    </reaction>
    <physiologicalReaction direction="left-to-right" evidence="14">
        <dbReference type="Rhea" id="RHEA:40480"/>
    </physiologicalReaction>
</comment>
<dbReference type="GO" id="GO:0051792">
    <property type="term" value="P:medium-chain fatty acid biosynthetic process"/>
    <property type="evidence" value="ECO:0007669"/>
    <property type="project" value="TreeGrafter"/>
</dbReference>
<dbReference type="GO" id="GO:0016020">
    <property type="term" value="C:membrane"/>
    <property type="evidence" value="ECO:0007669"/>
    <property type="project" value="UniProtKB-SubCell"/>
</dbReference>
<comment type="catalytic activity">
    <reaction evidence="20">
        <text>1-octadecanoyl-2-nonanoyl-sn-glycero-3-phosphocholine + H2O = nonanoate + 1-octadecanoyl-sn-glycero-3-phosphocholine + H(+)</text>
        <dbReference type="Rhea" id="RHEA:54472"/>
        <dbReference type="ChEBI" id="CHEBI:15377"/>
        <dbReference type="ChEBI" id="CHEBI:15378"/>
        <dbReference type="ChEBI" id="CHEBI:32361"/>
        <dbReference type="ChEBI" id="CHEBI:73858"/>
        <dbReference type="ChEBI" id="CHEBI:138214"/>
    </reaction>
    <physiologicalReaction direction="left-to-right" evidence="20">
        <dbReference type="Rhea" id="RHEA:54473"/>
    </physiologicalReaction>
</comment>
<comment type="catalytic activity">
    <reaction evidence="27">
        <text>1-tetradecanoyl-2-(9Z,12Z-octadecadienoyl)-sn-glycero-3-phosphocholine + H2O = 2-(9Z,12Z-octadecadienoyl)-sn-glycero-3-phosphocholine + tetradecanoate + H(+)</text>
        <dbReference type="Rhea" id="RHEA:54388"/>
        <dbReference type="ChEBI" id="CHEBI:15377"/>
        <dbReference type="ChEBI" id="CHEBI:15378"/>
        <dbReference type="ChEBI" id="CHEBI:30807"/>
        <dbReference type="ChEBI" id="CHEBI:76084"/>
        <dbReference type="ChEBI" id="CHEBI:86094"/>
    </reaction>
    <physiologicalReaction direction="left-to-right" evidence="27">
        <dbReference type="Rhea" id="RHEA:54389"/>
    </physiologicalReaction>
</comment>
<dbReference type="EMBL" id="JAATIS010000485">
    <property type="protein sequence ID" value="KAG2468671.1"/>
    <property type="molecule type" value="Genomic_DNA"/>
</dbReference>
<keyword evidence="12" id="KW-1208">Phospholipid metabolism</keyword>
<keyword evidence="6" id="KW-0812">Transmembrane</keyword>
<evidence type="ECO:0000256" key="5">
    <source>
        <dbReference type="ARBA" id="ARBA00022487"/>
    </source>
</evidence>
<dbReference type="PANTHER" id="PTHR10794:SF60">
    <property type="entry name" value="PROTEIN ABHD1"/>
    <property type="match status" value="1"/>
</dbReference>
<dbReference type="PANTHER" id="PTHR10794">
    <property type="entry name" value="ABHYDROLASE DOMAIN-CONTAINING PROTEIN"/>
    <property type="match status" value="1"/>
</dbReference>
<dbReference type="InterPro" id="IPR012020">
    <property type="entry name" value="ABHD4"/>
</dbReference>
<dbReference type="Proteomes" id="UP000886611">
    <property type="component" value="Unassembled WGS sequence"/>
</dbReference>
<comment type="caution">
    <text evidence="35">The sequence shown here is derived from an EMBL/GenBank/DDBJ whole genome shotgun (WGS) entry which is preliminary data.</text>
</comment>
<comment type="similarity">
    <text evidence="2">Belongs to the AB hydrolase superfamily. AB hydrolase 4 family.</text>
</comment>
<name>A0A8X8BUP2_POLSE</name>
<keyword evidence="10" id="KW-0443">Lipid metabolism</keyword>
<dbReference type="Pfam" id="PF00561">
    <property type="entry name" value="Abhydrolase_1"/>
    <property type="match status" value="1"/>
</dbReference>
<comment type="subcellular location">
    <subcellularLocation>
        <location evidence="1">Membrane</location>
        <topology evidence="1">Single-pass type II membrane protein</topology>
    </subcellularLocation>
</comment>
<comment type="catalytic activity">
    <reaction evidence="22">
        <text>1-O-hexadecyl-2-nonadioyl-sn-glycero-3-phosphocholine + H2O = nonanedioate + 1-O-hexadecyl-sn-glycero-3-phosphocholine + H(+)</text>
        <dbReference type="Rhea" id="RHEA:54552"/>
        <dbReference type="ChEBI" id="CHEBI:15377"/>
        <dbReference type="ChEBI" id="CHEBI:15378"/>
        <dbReference type="ChEBI" id="CHEBI:64496"/>
        <dbReference type="ChEBI" id="CHEBI:78208"/>
        <dbReference type="ChEBI" id="CHEBI:138269"/>
    </reaction>
    <physiologicalReaction direction="left-to-right" evidence="22">
        <dbReference type="Rhea" id="RHEA:54553"/>
    </physiologicalReaction>
</comment>
<comment type="catalytic activity">
    <reaction evidence="28">
        <text>1-octadecanoyl-2-hexanoyl-sn-glycero-3-phosphocholine + H2O = hexanoate + 1-octadecanoyl-sn-glycero-3-phosphocholine + H(+)</text>
        <dbReference type="Rhea" id="RHEA:54464"/>
        <dbReference type="ChEBI" id="CHEBI:15377"/>
        <dbReference type="ChEBI" id="CHEBI:15378"/>
        <dbReference type="ChEBI" id="CHEBI:17120"/>
        <dbReference type="ChEBI" id="CHEBI:73858"/>
        <dbReference type="ChEBI" id="CHEBI:138212"/>
    </reaction>
    <physiologicalReaction direction="left-to-right" evidence="28">
        <dbReference type="Rhea" id="RHEA:54465"/>
    </physiologicalReaction>
</comment>
<evidence type="ECO:0000256" key="16">
    <source>
        <dbReference type="ARBA" id="ARBA00047611"/>
    </source>
</evidence>
<dbReference type="GO" id="GO:0051793">
    <property type="term" value="P:medium-chain fatty acid catabolic process"/>
    <property type="evidence" value="ECO:0007669"/>
    <property type="project" value="TreeGrafter"/>
</dbReference>
<evidence type="ECO:0000256" key="20">
    <source>
        <dbReference type="ARBA" id="ARBA00050182"/>
    </source>
</evidence>
<evidence type="ECO:0000256" key="3">
    <source>
        <dbReference type="ARBA" id="ARBA00013179"/>
    </source>
</evidence>
<evidence type="ECO:0000256" key="21">
    <source>
        <dbReference type="ARBA" id="ARBA00050195"/>
    </source>
</evidence>
<comment type="catalytic activity">
    <reaction evidence="25">
        <text>1-tetradecanoyl-2-(9Z,12Z-octadecadienoyl)-sn-glycero-3-phosphocholine + H2O = 1-tetradecanoyl-sn-glycero-3-phosphocholine + (9Z,12Z)-octadecadienoate + H(+)</text>
        <dbReference type="Rhea" id="RHEA:54392"/>
        <dbReference type="ChEBI" id="CHEBI:15377"/>
        <dbReference type="ChEBI" id="CHEBI:15378"/>
        <dbReference type="ChEBI" id="CHEBI:30245"/>
        <dbReference type="ChEBI" id="CHEBI:64489"/>
        <dbReference type="ChEBI" id="CHEBI:86094"/>
    </reaction>
    <physiologicalReaction direction="left-to-right" evidence="25">
        <dbReference type="Rhea" id="RHEA:54393"/>
    </physiologicalReaction>
</comment>
<comment type="catalytic activity">
    <reaction evidence="17">
        <text>1-hexadecanoyl-2-(9-oxononanoyl)-sn-glycero-3-phosphocholine + H2O = 9-oxononanoate + 1-hexadecanoyl-sn-glycero-3-phosphocholine + H(+)</text>
        <dbReference type="Rhea" id="RHEA:41179"/>
        <dbReference type="ChEBI" id="CHEBI:15377"/>
        <dbReference type="ChEBI" id="CHEBI:15378"/>
        <dbReference type="ChEBI" id="CHEBI:61042"/>
        <dbReference type="ChEBI" id="CHEBI:72998"/>
        <dbReference type="ChEBI" id="CHEBI:77812"/>
    </reaction>
    <physiologicalReaction direction="left-to-right" evidence="17">
        <dbReference type="Rhea" id="RHEA:41180"/>
    </physiologicalReaction>
</comment>
<evidence type="ECO:0000256" key="30">
    <source>
        <dbReference type="ARBA" id="ARBA00052808"/>
    </source>
</evidence>
<comment type="catalytic activity">
    <reaction evidence="29">
        <text>1-octadecanoyl-2-octanoyl-sn-glycero-3-phosphocholine + H2O = 1-octadecanoyl-sn-glycero-3-phosphocholine + octanoate + H(+)</text>
        <dbReference type="Rhea" id="RHEA:54468"/>
        <dbReference type="ChEBI" id="CHEBI:15377"/>
        <dbReference type="ChEBI" id="CHEBI:15378"/>
        <dbReference type="ChEBI" id="CHEBI:25646"/>
        <dbReference type="ChEBI" id="CHEBI:73858"/>
        <dbReference type="ChEBI" id="CHEBI:138213"/>
    </reaction>
    <physiologicalReaction direction="left-to-right" evidence="29">
        <dbReference type="Rhea" id="RHEA:54469"/>
    </physiologicalReaction>
</comment>
<dbReference type="GO" id="GO:0046470">
    <property type="term" value="P:phosphatidylcholine metabolic process"/>
    <property type="evidence" value="ECO:0007669"/>
    <property type="project" value="UniProtKB-ARBA"/>
</dbReference>
<evidence type="ECO:0000256" key="31">
    <source>
        <dbReference type="ARBA" id="ARBA00052894"/>
    </source>
</evidence>
<keyword evidence="11" id="KW-0472">Membrane</keyword>
<dbReference type="GO" id="GO:0008126">
    <property type="term" value="F:acetylesterase activity"/>
    <property type="evidence" value="ECO:0007669"/>
    <property type="project" value="TreeGrafter"/>
</dbReference>
<keyword evidence="5" id="KW-0719">Serine esterase</keyword>
<evidence type="ECO:0000256" key="10">
    <source>
        <dbReference type="ARBA" id="ARBA00023098"/>
    </source>
</evidence>
<comment type="catalytic activity">
    <reaction evidence="19">
        <text>1,2-ditetradecanoyl-sn-glycero-3-phosphocholine + H2O = 1-tetradecanoyl-sn-glycero-3-phosphocholine + tetradecanoate + H(+)</text>
        <dbReference type="Rhea" id="RHEA:54456"/>
        <dbReference type="ChEBI" id="CHEBI:15377"/>
        <dbReference type="ChEBI" id="CHEBI:15378"/>
        <dbReference type="ChEBI" id="CHEBI:30807"/>
        <dbReference type="ChEBI" id="CHEBI:45240"/>
        <dbReference type="ChEBI" id="CHEBI:64489"/>
    </reaction>
    <physiologicalReaction direction="left-to-right" evidence="19">
        <dbReference type="Rhea" id="RHEA:54457"/>
    </physiologicalReaction>
</comment>
<evidence type="ECO:0000313" key="35">
    <source>
        <dbReference type="EMBL" id="KAG2468671.1"/>
    </source>
</evidence>
<evidence type="ECO:0000256" key="34">
    <source>
        <dbReference type="ARBA" id="ARBA00082158"/>
    </source>
</evidence>
<proteinExistence type="inferred from homology"/>
<evidence type="ECO:0000313" key="36">
    <source>
        <dbReference type="Proteomes" id="UP000886611"/>
    </source>
</evidence>
<evidence type="ECO:0000256" key="29">
    <source>
        <dbReference type="ARBA" id="ARBA00052747"/>
    </source>
</evidence>
<protein>
    <recommendedName>
        <fullName evidence="33">Phospholipase ABHD3</fullName>
        <ecNumber evidence="3">3.1.1.32</ecNumber>
        <ecNumber evidence="4">3.1.1.4</ecNumber>
    </recommendedName>
    <alternativeName>
        <fullName evidence="34">Abhydrolase domain-containing protein 3</fullName>
    </alternativeName>
</protein>
<evidence type="ECO:0000256" key="26">
    <source>
        <dbReference type="ARBA" id="ARBA00052087"/>
    </source>
</evidence>
<comment type="catalytic activity">
    <reaction evidence="18">
        <text>1-hexadecanoyl-2-glutaroyl-sn-glycero-3-phosphocholine + H2O = glutarate + 1-hexadecanoyl-sn-glycero-3-phosphocholine + H(+)</text>
        <dbReference type="Rhea" id="RHEA:41159"/>
        <dbReference type="ChEBI" id="CHEBI:15377"/>
        <dbReference type="ChEBI" id="CHEBI:15378"/>
        <dbReference type="ChEBI" id="CHEBI:30921"/>
        <dbReference type="ChEBI" id="CHEBI:72998"/>
        <dbReference type="ChEBI" id="CHEBI:77756"/>
    </reaction>
    <physiologicalReaction direction="left-to-right" evidence="18">
        <dbReference type="Rhea" id="RHEA:41160"/>
    </physiologicalReaction>
</comment>
<dbReference type="InterPro" id="IPR050960">
    <property type="entry name" value="AB_hydrolase_4_sf"/>
</dbReference>
<comment type="catalytic activity">
    <reaction evidence="13">
        <text>a 1,2-diacyl-sn-glycero-3-phosphocholine + H2O = a 1-acyl-sn-glycero-3-phosphocholine + a fatty acid + H(+)</text>
        <dbReference type="Rhea" id="RHEA:15801"/>
        <dbReference type="ChEBI" id="CHEBI:15377"/>
        <dbReference type="ChEBI" id="CHEBI:15378"/>
        <dbReference type="ChEBI" id="CHEBI:28868"/>
        <dbReference type="ChEBI" id="CHEBI:57643"/>
        <dbReference type="ChEBI" id="CHEBI:58168"/>
        <dbReference type="EC" id="3.1.1.4"/>
    </reaction>
    <physiologicalReaction direction="left-to-right" evidence="13">
        <dbReference type="Rhea" id="RHEA:15802"/>
    </physiologicalReaction>
</comment>
<keyword evidence="8" id="KW-0735">Signal-anchor</keyword>
<evidence type="ECO:0000256" key="9">
    <source>
        <dbReference type="ARBA" id="ARBA00022989"/>
    </source>
</evidence>
<dbReference type="InterPro" id="IPR000073">
    <property type="entry name" value="AB_hydrolase_1"/>
</dbReference>
<evidence type="ECO:0000256" key="2">
    <source>
        <dbReference type="ARBA" id="ARBA00010884"/>
    </source>
</evidence>
<gene>
    <name evidence="35" type="primary">Abhd3_0</name>
    <name evidence="35" type="ORF">GTO96_0015280</name>
</gene>
<evidence type="ECO:0000256" key="22">
    <source>
        <dbReference type="ARBA" id="ARBA00050276"/>
    </source>
</evidence>
<sequence length="345" mass="38819">MPIATTLLTHAETWLGRLDYLFKPGTVVLGAAAAFLCYRWRSKGETPILVCNDGFREFLERRCPAVKERYCPTPWCWGGRLQTLVRVVIKSSPHVTYRKVVVFNNRGFGGEELLTPVTFCAANTSDLEHVVSHIKQQLPQTPLMAAGVSLGGILLLNYLARMGRKSGLLAAFTVSVSWNTVESCASLEKPLNKILFNYHLASNLCQAITRHRKVLEPVIDVDYILKSRTIREFDERYTSVMFGYKTCKDYYHDASPFYKLPSTTIPVLCLNAADDPFSPEHTIPVESARRLPNVALVITARGGHVGFLEGFFPQGESYMDRLFGQFIWAVFEHGKDLAEMCITKN</sequence>
<dbReference type="EC" id="3.1.1.32" evidence="3"/>
<evidence type="ECO:0000256" key="32">
    <source>
        <dbReference type="ARBA" id="ARBA00059841"/>
    </source>
</evidence>
<dbReference type="GO" id="GO:0004623">
    <property type="term" value="F:phospholipase A2 activity"/>
    <property type="evidence" value="ECO:0007669"/>
    <property type="project" value="UniProtKB-EC"/>
</dbReference>
<evidence type="ECO:0000256" key="1">
    <source>
        <dbReference type="ARBA" id="ARBA00004606"/>
    </source>
</evidence>
<dbReference type="Gene3D" id="3.40.50.1820">
    <property type="entry name" value="alpha/beta hydrolase"/>
    <property type="match status" value="1"/>
</dbReference>
<accession>A0A8X8BUP2</accession>
<evidence type="ECO:0000256" key="25">
    <source>
        <dbReference type="ARBA" id="ARBA00051705"/>
    </source>
</evidence>
<evidence type="ECO:0000256" key="33">
    <source>
        <dbReference type="ARBA" id="ARBA00071303"/>
    </source>
</evidence>
<comment type="catalytic activity">
    <reaction evidence="15">
        <text>a 1,2-diacyl-sn-glycero-3-phosphocholine + H2O = a 2-acyl-sn-glycero-3-phosphocholine + a fatty acid + H(+)</text>
        <dbReference type="Rhea" id="RHEA:18689"/>
        <dbReference type="ChEBI" id="CHEBI:15377"/>
        <dbReference type="ChEBI" id="CHEBI:15378"/>
        <dbReference type="ChEBI" id="CHEBI:28868"/>
        <dbReference type="ChEBI" id="CHEBI:57643"/>
        <dbReference type="ChEBI" id="CHEBI:57875"/>
        <dbReference type="EC" id="3.1.1.32"/>
    </reaction>
    <physiologicalReaction direction="left-to-right" evidence="15">
        <dbReference type="Rhea" id="RHEA:18690"/>
    </physiologicalReaction>
</comment>
<feature type="non-terminal residue" evidence="35">
    <location>
        <position position="1"/>
    </location>
</feature>
<evidence type="ECO:0000256" key="23">
    <source>
        <dbReference type="ARBA" id="ARBA00050674"/>
    </source>
</evidence>
<keyword evidence="36" id="KW-1185">Reference proteome</keyword>
<comment type="catalytic activity">
    <reaction evidence="31">
        <text>1,2-ditetradecanoyl-sn-glycero-3-phosphocholine + H2O = 2-tetradecanoyl-sn-glycero-3-phosphocholine + tetradecanoate + H(+)</text>
        <dbReference type="Rhea" id="RHEA:54404"/>
        <dbReference type="ChEBI" id="CHEBI:15377"/>
        <dbReference type="ChEBI" id="CHEBI:15378"/>
        <dbReference type="ChEBI" id="CHEBI:30807"/>
        <dbReference type="ChEBI" id="CHEBI:45240"/>
        <dbReference type="ChEBI" id="CHEBI:131738"/>
    </reaction>
    <physiologicalReaction direction="left-to-right" evidence="31">
        <dbReference type="Rhea" id="RHEA:54405"/>
    </physiologicalReaction>
</comment>
<organism evidence="35 36">
    <name type="scientific">Polypterus senegalus</name>
    <name type="common">Senegal bichir</name>
    <dbReference type="NCBI Taxonomy" id="55291"/>
    <lineage>
        <taxon>Eukaryota</taxon>
        <taxon>Metazoa</taxon>
        <taxon>Chordata</taxon>
        <taxon>Craniata</taxon>
        <taxon>Vertebrata</taxon>
        <taxon>Euteleostomi</taxon>
        <taxon>Actinopterygii</taxon>
        <taxon>Polypteriformes</taxon>
        <taxon>Polypteridae</taxon>
        <taxon>Polypterus</taxon>
    </lineage>
</organism>
<reference evidence="35 36" key="1">
    <citation type="journal article" date="2021" name="Cell">
        <title>Tracing the genetic footprints of vertebrate landing in non-teleost ray-finned fishes.</title>
        <authorList>
            <person name="Bi X."/>
            <person name="Wang K."/>
            <person name="Yang L."/>
            <person name="Pan H."/>
            <person name="Jiang H."/>
            <person name="Wei Q."/>
            <person name="Fang M."/>
            <person name="Yu H."/>
            <person name="Zhu C."/>
            <person name="Cai Y."/>
            <person name="He Y."/>
            <person name="Gan X."/>
            <person name="Zeng H."/>
            <person name="Yu D."/>
            <person name="Zhu Y."/>
            <person name="Jiang H."/>
            <person name="Qiu Q."/>
            <person name="Yang H."/>
            <person name="Zhang Y.E."/>
            <person name="Wang W."/>
            <person name="Zhu M."/>
            <person name="He S."/>
            <person name="Zhang G."/>
        </authorList>
    </citation>
    <scope>NUCLEOTIDE SEQUENCE [LARGE SCALE GENOMIC DNA]</scope>
    <source>
        <strain evidence="35">Bchr_013</strain>
    </source>
</reference>
<comment type="catalytic activity">
    <reaction evidence="23">
        <text>1-octadecanoyl-2-pentanoyl-sn-glycero-3-phosphocholine + H2O = pentanoate + 1-octadecanoyl-sn-glycero-3-phosphocholine + H(+)</text>
        <dbReference type="Rhea" id="RHEA:54460"/>
        <dbReference type="ChEBI" id="CHEBI:15377"/>
        <dbReference type="ChEBI" id="CHEBI:15378"/>
        <dbReference type="ChEBI" id="CHEBI:31011"/>
        <dbReference type="ChEBI" id="CHEBI:73858"/>
        <dbReference type="ChEBI" id="CHEBI:138211"/>
    </reaction>
    <physiologicalReaction direction="left-to-right" evidence="23">
        <dbReference type="Rhea" id="RHEA:54461"/>
    </physiologicalReaction>
</comment>
<evidence type="ECO:0000256" key="14">
    <source>
        <dbReference type="ARBA" id="ARBA00023721"/>
    </source>
</evidence>
<evidence type="ECO:0000256" key="17">
    <source>
        <dbReference type="ARBA" id="ARBA00048288"/>
    </source>
</evidence>
<evidence type="ECO:0000256" key="28">
    <source>
        <dbReference type="ARBA" id="ARBA00052588"/>
    </source>
</evidence>
<evidence type="ECO:0000256" key="6">
    <source>
        <dbReference type="ARBA" id="ARBA00022692"/>
    </source>
</evidence>
<feature type="non-terminal residue" evidence="35">
    <location>
        <position position="345"/>
    </location>
</feature>
<dbReference type="InterPro" id="IPR029058">
    <property type="entry name" value="AB_hydrolase_fold"/>
</dbReference>
<evidence type="ECO:0000256" key="13">
    <source>
        <dbReference type="ARBA" id="ARBA00023422"/>
    </source>
</evidence>
<evidence type="ECO:0000256" key="27">
    <source>
        <dbReference type="ARBA" id="ARBA00052144"/>
    </source>
</evidence>